<reference evidence="2 3" key="1">
    <citation type="journal article" date="2024" name="FEMS Microbiol. Lett.">
        <title>Xanthomonas protegens sp. nov., a novel rice seed-associated bacterium, provides in vivo protection against X. oryzae pv. oryzae, the bacterial leaf blight pathogen.</title>
        <authorList>
            <person name="Rana R."/>
            <person name="Sharma A."/>
            <person name="Madhavan V.N."/>
            <person name="Korpole S."/>
            <person name="Sonti R.V."/>
            <person name="Patel H.K."/>
            <person name="Patil P.B."/>
        </authorList>
    </citation>
    <scope>NUCLEOTIDE SEQUENCE [LARGE SCALE GENOMIC DNA]</scope>
    <source>
        <strain evidence="2 3">PPL118</strain>
    </source>
</reference>
<dbReference type="Pfam" id="PF20026">
    <property type="entry name" value="DUF6434"/>
    <property type="match status" value="1"/>
</dbReference>
<sequence length="112" mass="13043">MLHGSWRIHHGCRIACTFREDEATRMRDTHEDPSSASGHMRFDWHSDPITRATPVDEHYRNTQNVRRFLVTMCGDGFAFERAFIAWIRNGVAKTMGDVADEWRRRHTGTVPT</sequence>
<evidence type="ECO:0000259" key="1">
    <source>
        <dbReference type="Pfam" id="PF20026"/>
    </source>
</evidence>
<keyword evidence="3" id="KW-1185">Reference proteome</keyword>
<accession>A0ABU9LA78</accession>
<gene>
    <name evidence="2" type="ORF">PIQ37_06735</name>
</gene>
<proteinExistence type="predicted"/>
<feature type="domain" description="DUF6434" evidence="1">
    <location>
        <begin position="42"/>
        <end position="105"/>
    </location>
</feature>
<evidence type="ECO:0000313" key="2">
    <source>
        <dbReference type="EMBL" id="MEL4891114.1"/>
    </source>
</evidence>
<protein>
    <submittedName>
        <fullName evidence="2">DUF6434 domain-containing protein</fullName>
    </submittedName>
</protein>
<dbReference type="EMBL" id="JAQJCQ010000004">
    <property type="protein sequence ID" value="MEL4891114.1"/>
    <property type="molecule type" value="Genomic_DNA"/>
</dbReference>
<evidence type="ECO:0000313" key="3">
    <source>
        <dbReference type="Proteomes" id="UP001486626"/>
    </source>
</evidence>
<name>A0ABU9LA78_9XANT</name>
<comment type="caution">
    <text evidence="2">The sequence shown here is derived from an EMBL/GenBank/DDBJ whole genome shotgun (WGS) entry which is preliminary data.</text>
</comment>
<dbReference type="InterPro" id="IPR045492">
    <property type="entry name" value="DUF6434"/>
</dbReference>
<organism evidence="2 3">
    <name type="scientific">Xanthomonas protegens</name>
    <dbReference type="NCBI Taxonomy" id="3380705"/>
    <lineage>
        <taxon>Bacteria</taxon>
        <taxon>Pseudomonadati</taxon>
        <taxon>Pseudomonadota</taxon>
        <taxon>Gammaproteobacteria</taxon>
        <taxon>Lysobacterales</taxon>
        <taxon>Lysobacteraceae</taxon>
        <taxon>Xanthomonas</taxon>
    </lineage>
</organism>
<dbReference type="Proteomes" id="UP001486626">
    <property type="component" value="Unassembled WGS sequence"/>
</dbReference>
<dbReference type="RefSeq" id="WP_342072866.1">
    <property type="nucleotide sequence ID" value="NZ_JAQJCQ010000004.1"/>
</dbReference>